<reference evidence="12" key="1">
    <citation type="submission" date="2025-08" db="UniProtKB">
        <authorList>
            <consortium name="RefSeq"/>
        </authorList>
    </citation>
    <scope>IDENTIFICATION</scope>
</reference>
<evidence type="ECO:0000256" key="1">
    <source>
        <dbReference type="ARBA" id="ARBA00004141"/>
    </source>
</evidence>
<feature type="region of interest" description="Disordered" evidence="9">
    <location>
        <begin position="27"/>
        <end position="54"/>
    </location>
</feature>
<dbReference type="PANTHER" id="PTHR19432:SF7">
    <property type="entry name" value="SOLUTE CARRIER FAMILY 45 MEMBER 4"/>
    <property type="match status" value="1"/>
</dbReference>
<keyword evidence="11" id="KW-1185">Reference proteome</keyword>
<feature type="transmembrane region" description="Helical" evidence="10">
    <location>
        <begin position="132"/>
        <end position="158"/>
    </location>
</feature>
<dbReference type="CTD" id="557721"/>
<evidence type="ECO:0000313" key="11">
    <source>
        <dbReference type="Proteomes" id="UP000515152"/>
    </source>
</evidence>
<dbReference type="Pfam" id="PF07690">
    <property type="entry name" value="MFS_1"/>
    <property type="match status" value="2"/>
</dbReference>
<accession>A0A6P3WCJ7</accession>
<evidence type="ECO:0000256" key="7">
    <source>
        <dbReference type="ARBA" id="ARBA00023136"/>
    </source>
</evidence>
<protein>
    <submittedName>
        <fullName evidence="12">Solute carrier family 45 member 4</fullName>
    </submittedName>
</protein>
<dbReference type="InterPro" id="IPR036259">
    <property type="entry name" value="MFS_trans_sf"/>
</dbReference>
<feature type="transmembrane region" description="Helical" evidence="10">
    <location>
        <begin position="724"/>
        <end position="746"/>
    </location>
</feature>
<feature type="transmembrane region" description="Helical" evidence="10">
    <location>
        <begin position="75"/>
        <end position="93"/>
    </location>
</feature>
<feature type="transmembrane region" description="Helical" evidence="10">
    <location>
        <begin position="647"/>
        <end position="669"/>
    </location>
</feature>
<feature type="transmembrane region" description="Helical" evidence="10">
    <location>
        <begin position="622"/>
        <end position="641"/>
    </location>
</feature>
<dbReference type="Gene3D" id="1.20.1250.20">
    <property type="entry name" value="MFS general substrate transporter like domains"/>
    <property type="match status" value="2"/>
</dbReference>
<evidence type="ECO:0000256" key="9">
    <source>
        <dbReference type="SAM" id="MobiDB-lite"/>
    </source>
</evidence>
<dbReference type="AlphaFoldDB" id="A0A6P3WCJ7"/>
<evidence type="ECO:0000256" key="10">
    <source>
        <dbReference type="SAM" id="Phobius"/>
    </source>
</evidence>
<feature type="transmembrane region" description="Helical" evidence="10">
    <location>
        <begin position="164"/>
        <end position="184"/>
    </location>
</feature>
<gene>
    <name evidence="12" type="primary">slc45a4b</name>
</gene>
<keyword evidence="3" id="KW-0597">Phosphoprotein</keyword>
<dbReference type="GO" id="GO:0016020">
    <property type="term" value="C:membrane"/>
    <property type="evidence" value="ECO:0007669"/>
    <property type="project" value="UniProtKB-SubCell"/>
</dbReference>
<keyword evidence="7 10" id="KW-0472">Membrane</keyword>
<keyword evidence="2" id="KW-0813">Transport</keyword>
<evidence type="ECO:0000256" key="5">
    <source>
        <dbReference type="ARBA" id="ARBA00022847"/>
    </source>
</evidence>
<dbReference type="RefSeq" id="XP_012694809.2">
    <property type="nucleotide sequence ID" value="XM_012839355.3"/>
</dbReference>
<sequence>MKDAMTPKTAGADAVCVLDEAVDLPENSQSGSLHKGKVCNHEAESQDESASEGPTRRIPLRRWIMNGAVMFGREFCYAMETALVTPVLLQIGLPEQYYSLTWFLSPVLGLIFTPLIGSASDRCTLRWGRRRPFILALCVGMLMGVALFLNGAVIGLAIGDVVGSQPVGIVLTVLGVVVLDFCADASEGPIRAYLLDVADTEEQDMALNIHAFSAGLGGAVGYMLGGLDWTHTAIGKAFQAQEQVLFFFAAIFFIISVTLHLFSIKEQPYSRHRREGLEGEEEVDDLSLVRANGSLPHLDFIGEEEPGRDWHDEHDQKEQEVQMDFLNVDMVRCKSDSVLAMPDATIELDPDLDRDRTLGLIPDVDSPFVTDDDAVFRNFQPTEQSPLQYYGSSLRSRAQASASRDERLSGASKTGNGAPAGSSSGAFALANKVNQRLPCAPPRHRHFSFYRQPSFTFSYYGRVAFLRSRRTRGNMSPMRITSSRSMNDIYELPRRPGRRLQERGLSVSGSEDEESEDGEAGTTVKLLWLSMLKMPRQLARLCLCHLFTWFAIMAEAVFYTDFMGQVIFKGDPKAAANSTDLQNYHKGVQMGCWGLVVYAATAAVCSVVLQKYLDNFDLSIKIVYMLGTLGFAVGTAVMAIFPNVYVAMVMISTMGVFSMSISYCPYALLGQYHESKEYIHHSPGNSRRGFGIDCAILSCQVYIAQILVASALGAVVDAVGSVRVIPMVASGGSVLGFFVAAFLVIYPDTPEDEEEEPGQIGTDPSITVEYHLDKPSELKLEPRNSSCKLKVESSI</sequence>
<evidence type="ECO:0000313" key="12">
    <source>
        <dbReference type="RefSeq" id="XP_012694809.2"/>
    </source>
</evidence>
<comment type="subcellular location">
    <subcellularLocation>
        <location evidence="1">Membrane</location>
        <topology evidence="1">Multi-pass membrane protein</topology>
    </subcellularLocation>
</comment>
<evidence type="ECO:0000256" key="3">
    <source>
        <dbReference type="ARBA" id="ARBA00022553"/>
    </source>
</evidence>
<dbReference type="FunFam" id="1.20.1250.20:FF:000069">
    <property type="entry name" value="Solute carrier family 45 member 4"/>
    <property type="match status" value="1"/>
</dbReference>
<feature type="transmembrane region" description="Helical" evidence="10">
    <location>
        <begin position="538"/>
        <end position="559"/>
    </location>
</feature>
<evidence type="ECO:0000256" key="6">
    <source>
        <dbReference type="ARBA" id="ARBA00022989"/>
    </source>
</evidence>
<feature type="transmembrane region" description="Helical" evidence="10">
    <location>
        <begin position="244"/>
        <end position="264"/>
    </location>
</feature>
<proteinExistence type="inferred from homology"/>
<feature type="region of interest" description="Disordered" evidence="9">
    <location>
        <begin position="387"/>
        <end position="423"/>
    </location>
</feature>
<feature type="transmembrane region" description="Helical" evidence="10">
    <location>
        <begin position="99"/>
        <end position="120"/>
    </location>
</feature>
<name>A0A6P3WCJ7_CLUHA</name>
<dbReference type="OrthoDB" id="28755at2759"/>
<feature type="transmembrane region" description="Helical" evidence="10">
    <location>
        <begin position="690"/>
        <end position="712"/>
    </location>
</feature>
<feature type="transmembrane region" description="Helical" evidence="10">
    <location>
        <begin position="205"/>
        <end position="224"/>
    </location>
</feature>
<keyword evidence="5" id="KW-0769">Symport</keyword>
<feature type="compositionally biased region" description="Low complexity" evidence="9">
    <location>
        <begin position="392"/>
        <end position="402"/>
    </location>
</feature>
<dbReference type="SUPFAM" id="SSF103473">
    <property type="entry name" value="MFS general substrate transporter"/>
    <property type="match status" value="1"/>
</dbReference>
<dbReference type="GeneID" id="105910629"/>
<dbReference type="PANTHER" id="PTHR19432">
    <property type="entry name" value="SUGAR TRANSPORTER"/>
    <property type="match status" value="1"/>
</dbReference>
<evidence type="ECO:0000256" key="2">
    <source>
        <dbReference type="ARBA" id="ARBA00022448"/>
    </source>
</evidence>
<dbReference type="Proteomes" id="UP000515152">
    <property type="component" value="Chromosome 11"/>
</dbReference>
<organism evidence="11 12">
    <name type="scientific">Clupea harengus</name>
    <name type="common">Atlantic herring</name>
    <dbReference type="NCBI Taxonomy" id="7950"/>
    <lineage>
        <taxon>Eukaryota</taxon>
        <taxon>Metazoa</taxon>
        <taxon>Chordata</taxon>
        <taxon>Craniata</taxon>
        <taxon>Vertebrata</taxon>
        <taxon>Euteleostomi</taxon>
        <taxon>Actinopterygii</taxon>
        <taxon>Neopterygii</taxon>
        <taxon>Teleostei</taxon>
        <taxon>Clupei</taxon>
        <taxon>Clupeiformes</taxon>
        <taxon>Clupeoidei</taxon>
        <taxon>Clupeidae</taxon>
        <taxon>Clupea</taxon>
    </lineage>
</organism>
<keyword evidence="6 10" id="KW-1133">Transmembrane helix</keyword>
<keyword evidence="4 10" id="KW-0812">Transmembrane</keyword>
<dbReference type="GO" id="GO:0008506">
    <property type="term" value="F:sucrose:proton symporter activity"/>
    <property type="evidence" value="ECO:0007669"/>
    <property type="project" value="TreeGrafter"/>
</dbReference>
<comment type="similarity">
    <text evidence="8">Belongs to the glycoside-pentoside-hexuronide (GPH) cation symporter transporter (TC 2.A.2) family.</text>
</comment>
<evidence type="ECO:0000256" key="4">
    <source>
        <dbReference type="ARBA" id="ARBA00022692"/>
    </source>
</evidence>
<feature type="transmembrane region" description="Helical" evidence="10">
    <location>
        <begin position="588"/>
        <end position="610"/>
    </location>
</feature>
<evidence type="ECO:0000256" key="8">
    <source>
        <dbReference type="ARBA" id="ARBA00038193"/>
    </source>
</evidence>
<dbReference type="KEGG" id="char:105910629"/>
<dbReference type="InterPro" id="IPR011701">
    <property type="entry name" value="MFS"/>
</dbReference>